<protein>
    <submittedName>
        <fullName evidence="1">Uncharacterized protein</fullName>
    </submittedName>
</protein>
<dbReference type="PANTHER" id="PTHR36216">
    <property type="entry name" value="TRANSCRIPTIONAL REGULATOR, TRMB"/>
    <property type="match status" value="1"/>
</dbReference>
<reference evidence="1" key="1">
    <citation type="journal article" date="2015" name="Nature">
        <title>Complex archaea that bridge the gap between prokaryotes and eukaryotes.</title>
        <authorList>
            <person name="Spang A."/>
            <person name="Saw J.H."/>
            <person name="Jorgensen S.L."/>
            <person name="Zaremba-Niedzwiedzka K."/>
            <person name="Martijn J."/>
            <person name="Lind A.E."/>
            <person name="van Eijk R."/>
            <person name="Schleper C."/>
            <person name="Guy L."/>
            <person name="Ettema T.J."/>
        </authorList>
    </citation>
    <scope>NUCLEOTIDE SEQUENCE</scope>
</reference>
<organism evidence="1">
    <name type="scientific">marine sediment metagenome</name>
    <dbReference type="NCBI Taxonomy" id="412755"/>
    <lineage>
        <taxon>unclassified sequences</taxon>
        <taxon>metagenomes</taxon>
        <taxon>ecological metagenomes</taxon>
    </lineage>
</organism>
<comment type="caution">
    <text evidence="1">The sequence shown here is derived from an EMBL/GenBank/DDBJ whole genome shotgun (WGS) entry which is preliminary data.</text>
</comment>
<name>A0A0F9LEW8_9ZZZZ</name>
<sequence length="224" mass="26531">MQYKNINGSISLENPNVQKIIEIAKELIKQNKVLRVKKLYNIAIKCLEIPSGAILEILQFLINYKILIDGSKLTKDTILMNLYRRKIYNVIEKYDGATFSFLREKVFTDHSGSAGQLIWHLKMLLKFRYIKKLKVGNYSLFLPIDMENDAGKLSFFMKNTLNKKFIYFFKNHEETKKSEVYKMINFKRENVNYRLKVLIEHEILIYNDLSTNKISISKRMKELL</sequence>
<dbReference type="InterPro" id="IPR036388">
    <property type="entry name" value="WH-like_DNA-bd_sf"/>
</dbReference>
<dbReference type="PANTHER" id="PTHR36216:SF1">
    <property type="entry name" value="HTH ARSR-TYPE DOMAIN-CONTAINING PROTEIN"/>
    <property type="match status" value="1"/>
</dbReference>
<dbReference type="EMBL" id="LAZR01012596">
    <property type="protein sequence ID" value="KKM26000.1"/>
    <property type="molecule type" value="Genomic_DNA"/>
</dbReference>
<dbReference type="AlphaFoldDB" id="A0A0F9LEW8"/>
<accession>A0A0F9LEW8</accession>
<gene>
    <name evidence="1" type="ORF">LCGC14_1589300</name>
</gene>
<dbReference type="Gene3D" id="1.10.10.10">
    <property type="entry name" value="Winged helix-like DNA-binding domain superfamily/Winged helix DNA-binding domain"/>
    <property type="match status" value="1"/>
</dbReference>
<evidence type="ECO:0000313" key="1">
    <source>
        <dbReference type="EMBL" id="KKM26000.1"/>
    </source>
</evidence>
<proteinExistence type="predicted"/>